<dbReference type="InterPro" id="IPR012337">
    <property type="entry name" value="RNaseH-like_sf"/>
</dbReference>
<evidence type="ECO:0000313" key="3">
    <source>
        <dbReference type="EMBL" id="KKT60910.1"/>
    </source>
</evidence>
<dbReference type="InterPro" id="IPR036397">
    <property type="entry name" value="RNaseH_sf"/>
</dbReference>
<dbReference type="SUPFAM" id="SSF53098">
    <property type="entry name" value="Ribonuclease H-like"/>
    <property type="match status" value="1"/>
</dbReference>
<dbReference type="InterPro" id="IPR001584">
    <property type="entry name" value="Integrase_cat-core"/>
</dbReference>
<gene>
    <name evidence="3" type="ORF">UW52_C0015G0010</name>
</gene>
<dbReference type="NCBIfam" id="NF033563">
    <property type="entry name" value="transpos_IS30"/>
    <property type="match status" value="1"/>
</dbReference>
<dbReference type="GO" id="GO:0006310">
    <property type="term" value="P:DNA recombination"/>
    <property type="evidence" value="ECO:0007669"/>
    <property type="project" value="UniProtKB-KW"/>
</dbReference>
<dbReference type="GO" id="GO:0003676">
    <property type="term" value="F:nucleic acid binding"/>
    <property type="evidence" value="ECO:0007669"/>
    <property type="project" value="InterPro"/>
</dbReference>
<protein>
    <submittedName>
        <fullName evidence="3">Transposase insI for insertion sequence element IS30B/C/D</fullName>
    </submittedName>
</protein>
<dbReference type="EMBL" id="LCIQ01000015">
    <property type="protein sequence ID" value="KKT60910.1"/>
    <property type="molecule type" value="Genomic_DNA"/>
</dbReference>
<dbReference type="Proteomes" id="UP000034521">
    <property type="component" value="Unassembled WGS sequence"/>
</dbReference>
<comment type="caution">
    <text evidence="3">The sequence shown here is derived from an EMBL/GenBank/DDBJ whole genome shotgun (WGS) entry which is preliminary data.</text>
</comment>
<dbReference type="GO" id="GO:0015074">
    <property type="term" value="P:DNA integration"/>
    <property type="evidence" value="ECO:0007669"/>
    <property type="project" value="InterPro"/>
</dbReference>
<accession>A0A0G1IP18</accession>
<evidence type="ECO:0000259" key="2">
    <source>
        <dbReference type="PROSITE" id="PS50994"/>
    </source>
</evidence>
<proteinExistence type="predicted"/>
<name>A0A0G1IP18_9BACT</name>
<dbReference type="PANTHER" id="PTHR10948:SF23">
    <property type="entry name" value="TRANSPOSASE INSI FOR INSERTION SEQUENCE ELEMENT IS30A-RELATED"/>
    <property type="match status" value="1"/>
</dbReference>
<dbReference type="GO" id="GO:0004803">
    <property type="term" value="F:transposase activity"/>
    <property type="evidence" value="ECO:0007669"/>
    <property type="project" value="TreeGrafter"/>
</dbReference>
<reference evidence="3 4" key="1">
    <citation type="journal article" date="2015" name="Nature">
        <title>rRNA introns, odd ribosomes, and small enigmatic genomes across a large radiation of phyla.</title>
        <authorList>
            <person name="Brown C.T."/>
            <person name="Hug L.A."/>
            <person name="Thomas B.C."/>
            <person name="Sharon I."/>
            <person name="Castelle C.J."/>
            <person name="Singh A."/>
            <person name="Wilkins M.J."/>
            <person name="Williams K.H."/>
            <person name="Banfield J.F."/>
        </authorList>
    </citation>
    <scope>NUCLEOTIDE SEQUENCE [LARGE SCALE GENOMIC DNA]</scope>
</reference>
<dbReference type="SUPFAM" id="SSF46689">
    <property type="entry name" value="Homeodomain-like"/>
    <property type="match status" value="1"/>
</dbReference>
<dbReference type="PROSITE" id="PS50994">
    <property type="entry name" value="INTEGRASE"/>
    <property type="match status" value="1"/>
</dbReference>
<dbReference type="InterPro" id="IPR025246">
    <property type="entry name" value="IS30-like_HTH"/>
</dbReference>
<dbReference type="GO" id="GO:0005829">
    <property type="term" value="C:cytosol"/>
    <property type="evidence" value="ECO:0007669"/>
    <property type="project" value="TreeGrafter"/>
</dbReference>
<dbReference type="GO" id="GO:0032196">
    <property type="term" value="P:transposition"/>
    <property type="evidence" value="ECO:0007669"/>
    <property type="project" value="TreeGrafter"/>
</dbReference>
<sequence>MQGMKAYTRLSQSEREQLFLLHHQGVSLREIAKRLGRTRTTISREYQRHGEQEYSPCAAHAQAIKDRGAPRKHKLDDPMLQHYVIGRLGEGWSPEQIAGRLSFQGSALTVVHETIYAFLYQPPLKHERLWEFLRRGHKKRERWFDRRVHCKKRVIIQGKISITQRPEEAQTRLKVGHWETDLMEGTKKTHHVVSATVDRRSGALLLDKLSSKESREKMDVMIRRMERIPIHIRKTMTFDNGTENAEHRRLYRVNMDTYFCASYHSWEKGTVENTIGLVRQYLPKGGDLTGVSQQELMTISQAINDRPRKRLGYKTPNEVLLEEAGWCVTS</sequence>
<keyword evidence="1" id="KW-0233">DNA recombination</keyword>
<dbReference type="InterPro" id="IPR051917">
    <property type="entry name" value="Transposase-Integrase"/>
</dbReference>
<dbReference type="InterPro" id="IPR009057">
    <property type="entry name" value="Homeodomain-like_sf"/>
</dbReference>
<dbReference type="AlphaFoldDB" id="A0A0G1IP18"/>
<evidence type="ECO:0000313" key="4">
    <source>
        <dbReference type="Proteomes" id="UP000034521"/>
    </source>
</evidence>
<dbReference type="PANTHER" id="PTHR10948">
    <property type="entry name" value="TRANSPOSASE"/>
    <property type="match status" value="1"/>
</dbReference>
<dbReference type="Gene3D" id="1.10.10.60">
    <property type="entry name" value="Homeodomain-like"/>
    <property type="match status" value="1"/>
</dbReference>
<dbReference type="Gene3D" id="3.30.420.10">
    <property type="entry name" value="Ribonuclease H-like superfamily/Ribonuclease H"/>
    <property type="match status" value="1"/>
</dbReference>
<dbReference type="InterPro" id="IPR053392">
    <property type="entry name" value="Transposase_IS30-like"/>
</dbReference>
<organism evidence="3 4">
    <name type="scientific">Candidatus Gottesmanbacteria bacterium GW2011_GWA1_44_24b</name>
    <dbReference type="NCBI Taxonomy" id="1618437"/>
    <lineage>
        <taxon>Bacteria</taxon>
        <taxon>Candidatus Gottesmaniibacteriota</taxon>
    </lineage>
</organism>
<dbReference type="Pfam" id="PF13936">
    <property type="entry name" value="HTH_38"/>
    <property type="match status" value="1"/>
</dbReference>
<feature type="domain" description="Integrase catalytic" evidence="2">
    <location>
        <begin position="162"/>
        <end position="324"/>
    </location>
</feature>
<evidence type="ECO:0000256" key="1">
    <source>
        <dbReference type="ARBA" id="ARBA00023172"/>
    </source>
</evidence>